<comment type="caution">
    <text evidence="1">The sequence shown here is derived from an EMBL/GenBank/DDBJ whole genome shotgun (WGS) entry which is preliminary data.</text>
</comment>
<dbReference type="RefSeq" id="WP_198092911.1">
    <property type="nucleotide sequence ID" value="NZ_JAEDAQ010000018.1"/>
</dbReference>
<protein>
    <submittedName>
        <fullName evidence="1">Uncharacterized protein</fullName>
    </submittedName>
</protein>
<dbReference type="EMBL" id="JAEDAQ010000018">
    <property type="protein sequence ID" value="MBH9581758.1"/>
    <property type="molecule type" value="Genomic_DNA"/>
</dbReference>
<name>A0ABS0QRD8_9STAP</name>
<gene>
    <name evidence="1" type="ORF">I9026_10280</name>
</gene>
<accession>A0ABS0QRD8</accession>
<keyword evidence="2" id="KW-1185">Reference proteome</keyword>
<sequence length="156" mass="18932">MSYKELKCIDALLKLIRNDLKLDFSYKIICKWKNQLVTLDFVLPFYWNDEFYLSEPKTISSLSDEKEKVYMEITSQYSVLKDNFKFKQLINHYKKQETNCLILYLLENNSFYDFDVEYFDYAYDLESLDKSWCIPMVKIDNDIEFISLQLVKHEQN</sequence>
<reference evidence="1 2" key="1">
    <citation type="submission" date="2020-12" db="EMBL/GenBank/DDBJ databases">
        <title>Genomic analysis of Staphylococcus felis from a cat with skin infection.</title>
        <authorList>
            <person name="Aslantas O."/>
            <person name="Keskin O."/>
            <person name="Buyukaltay K."/>
            <person name="Gullu Yucetepe A."/>
        </authorList>
    </citation>
    <scope>NUCLEOTIDE SEQUENCE [LARGE SCALE GENOMIC DNA]</scope>
    <source>
        <strain evidence="1 2">HARRANVET</strain>
    </source>
</reference>
<proteinExistence type="predicted"/>
<organism evidence="1 2">
    <name type="scientific">Staphylococcus felis</name>
    <dbReference type="NCBI Taxonomy" id="46127"/>
    <lineage>
        <taxon>Bacteria</taxon>
        <taxon>Bacillati</taxon>
        <taxon>Bacillota</taxon>
        <taxon>Bacilli</taxon>
        <taxon>Bacillales</taxon>
        <taxon>Staphylococcaceae</taxon>
        <taxon>Staphylococcus</taxon>
    </lineage>
</organism>
<evidence type="ECO:0000313" key="2">
    <source>
        <dbReference type="Proteomes" id="UP000597038"/>
    </source>
</evidence>
<evidence type="ECO:0000313" key="1">
    <source>
        <dbReference type="EMBL" id="MBH9581758.1"/>
    </source>
</evidence>
<dbReference type="Proteomes" id="UP000597038">
    <property type="component" value="Unassembled WGS sequence"/>
</dbReference>